<dbReference type="GO" id="GO:0006508">
    <property type="term" value="P:proteolysis"/>
    <property type="evidence" value="ECO:0007669"/>
    <property type="project" value="UniProtKB-KW"/>
</dbReference>
<evidence type="ECO:0000256" key="8">
    <source>
        <dbReference type="PIRSR" id="PIRSR001174-2"/>
    </source>
</evidence>
<dbReference type="InterPro" id="IPR008269">
    <property type="entry name" value="Lon_proteolytic"/>
</dbReference>
<dbReference type="GO" id="GO:0004252">
    <property type="term" value="F:serine-type endopeptidase activity"/>
    <property type="evidence" value="ECO:0007669"/>
    <property type="project" value="UniProtKB-UniRule"/>
</dbReference>
<evidence type="ECO:0000256" key="3">
    <source>
        <dbReference type="ARBA" id="ARBA00022801"/>
    </source>
</evidence>
<dbReference type="InterPro" id="IPR027065">
    <property type="entry name" value="Lon_Prtase"/>
</dbReference>
<sequence length="795" mass="86887">MRLPVLTDKNLAMIDSNVLGKDGIAPMTMIVIAYKHGKDNTVFPIGTSAIVESFTCYTVGNTRHHYTLQVNGVSRVQIAEVNDSVTKCYTLNSTNMGAATKADQEFVDTAKKMLVVVANKLLQGEENIARLTLDALTDLCMSALPQVTYLEQLEFLAELDVLKRVDMVIAHVRKFMSGRKLALVTVKLDNPESLKNDDTVVERMRKTRAIPAEKRSDYRLHAPRKSIGEDEPMSETNNLGKQLQAAGLPEGPVKDTIMAEFRKYQNLPTSAAEHPVLRSYLQLVIDLPWSKLTSDKMDIKESRKLLEADHEGMDDVKKRILEFLAVKQLKNDLKAPILCLAGPPGVGKTSVAKSIANALGRNFQRIALGGIRDQSDIRGHRRTYVGAMPGRIINSLKQAKSRNPVILLDEVDKLGHGPHGDPSAALLEVLDPEQNHTFTDLYLNVPFDLSQVIFIATANDINKIPNALYDRMELVQMSSYSLLEKLKIAKTHIIPKQMAAHAVTPDYMSITDEAITSLIEYYTHEAGVRQLERAIGAICRNVALRVAEAINAGIDADVVSPRVDYPINIAPTDVEHILGNSKRKKNNNLAEVRKSNEPGVVLGLAWTPVGGEVLVIETALSEGKGTVILTGNLGTVIKESIQVALSFLRANAVKYELDVSGIGKSDLHVHLPAGAVGKDGPSAGCAFTLALFSLISGRAVRKDTAVTGEVTLTGKVLPVGGVKEKVLAAHRNKVYRVILPRANQLDTQDIDATILKSLEIEFVDNVHELFRLMIDGPLPIISSNSVPADPISAKM</sequence>
<dbReference type="Gene3D" id="1.10.8.60">
    <property type="match status" value="1"/>
</dbReference>
<dbReference type="GO" id="GO:0005524">
    <property type="term" value="F:ATP binding"/>
    <property type="evidence" value="ECO:0007669"/>
    <property type="project" value="UniProtKB-KW"/>
</dbReference>
<dbReference type="InterPro" id="IPR020568">
    <property type="entry name" value="Ribosomal_Su5_D2-typ_SF"/>
</dbReference>
<protein>
    <recommendedName>
        <fullName evidence="6">Lon protease homolog</fullName>
        <ecNumber evidence="6">3.4.21.-</ecNumber>
    </recommendedName>
</protein>
<evidence type="ECO:0000256" key="9">
    <source>
        <dbReference type="PROSITE-ProRule" id="PRU01122"/>
    </source>
</evidence>
<dbReference type="InterPro" id="IPR003111">
    <property type="entry name" value="Lon_prtase_N"/>
</dbReference>
<keyword evidence="4 6" id="KW-0720">Serine protease</keyword>
<dbReference type="PRINTS" id="PR00830">
    <property type="entry name" value="ENDOLAPTASE"/>
</dbReference>
<reference evidence="11" key="1">
    <citation type="journal article" date="2013" name="Genetics">
        <title>The draft genome and transcriptome of Panagrellus redivivus are shaped by the harsh demands of a free-living lifestyle.</title>
        <authorList>
            <person name="Srinivasan J."/>
            <person name="Dillman A.R."/>
            <person name="Macchietto M.G."/>
            <person name="Heikkinen L."/>
            <person name="Lakso M."/>
            <person name="Fracchia K.M."/>
            <person name="Antoshechkin I."/>
            <person name="Mortazavi A."/>
            <person name="Wong G."/>
            <person name="Sternberg P.W."/>
        </authorList>
    </citation>
    <scope>NUCLEOTIDE SEQUENCE [LARGE SCALE GENOMIC DNA]</scope>
    <source>
        <strain evidence="11">MT8872</strain>
    </source>
</reference>
<dbReference type="Gene3D" id="3.30.230.10">
    <property type="match status" value="1"/>
</dbReference>
<dbReference type="GO" id="GO:0004176">
    <property type="term" value="F:ATP-dependent peptidase activity"/>
    <property type="evidence" value="ECO:0007669"/>
    <property type="project" value="UniProtKB-UniRule"/>
</dbReference>
<dbReference type="InterPro" id="IPR054594">
    <property type="entry name" value="Lon_lid"/>
</dbReference>
<organism evidence="11 12">
    <name type="scientific">Panagrellus redivivus</name>
    <name type="common">Microworm</name>
    <dbReference type="NCBI Taxonomy" id="6233"/>
    <lineage>
        <taxon>Eukaryota</taxon>
        <taxon>Metazoa</taxon>
        <taxon>Ecdysozoa</taxon>
        <taxon>Nematoda</taxon>
        <taxon>Chromadorea</taxon>
        <taxon>Rhabditida</taxon>
        <taxon>Tylenchina</taxon>
        <taxon>Panagrolaimomorpha</taxon>
        <taxon>Panagrolaimoidea</taxon>
        <taxon>Panagrolaimidae</taxon>
        <taxon>Panagrellus</taxon>
    </lineage>
</organism>
<evidence type="ECO:0000256" key="4">
    <source>
        <dbReference type="ARBA" id="ARBA00022825"/>
    </source>
</evidence>
<dbReference type="SMART" id="SM00382">
    <property type="entry name" value="AAA"/>
    <property type="match status" value="1"/>
</dbReference>
<dbReference type="Pfam" id="PF05362">
    <property type="entry name" value="Lon_C"/>
    <property type="match status" value="1"/>
</dbReference>
<dbReference type="NCBIfam" id="TIGR00763">
    <property type="entry name" value="lon"/>
    <property type="match status" value="1"/>
</dbReference>
<feature type="active site" evidence="7 9">
    <location>
        <position position="682"/>
    </location>
</feature>
<dbReference type="AlphaFoldDB" id="A0A7E4UTQ1"/>
<accession>A0A7E4UTQ1</accession>
<keyword evidence="11" id="KW-1185">Reference proteome</keyword>
<dbReference type="WBParaSite" id="Pan_g12623.t1">
    <property type="protein sequence ID" value="Pan_g12623.t1"/>
    <property type="gene ID" value="Pan_g12623"/>
</dbReference>
<dbReference type="GO" id="GO:0030163">
    <property type="term" value="P:protein catabolic process"/>
    <property type="evidence" value="ECO:0007669"/>
    <property type="project" value="InterPro"/>
</dbReference>
<evidence type="ECO:0000256" key="7">
    <source>
        <dbReference type="PIRSR" id="PIRSR001174-1"/>
    </source>
</evidence>
<keyword evidence="5 6" id="KW-0067">ATP-binding</keyword>
<dbReference type="EC" id="3.4.21.-" evidence="6"/>
<feature type="domain" description="Lon proteolytic" evidence="10">
    <location>
        <begin position="595"/>
        <end position="776"/>
    </location>
</feature>
<dbReference type="InterPro" id="IPR014721">
    <property type="entry name" value="Ribsml_uS5_D2-typ_fold_subgr"/>
</dbReference>
<dbReference type="Gene3D" id="1.20.5.5270">
    <property type="match status" value="1"/>
</dbReference>
<proteinExistence type="inferred from homology"/>
<dbReference type="FunFam" id="3.40.50.300:FF:000382">
    <property type="entry name" value="Lon protease homolog 2, peroxisomal"/>
    <property type="match status" value="1"/>
</dbReference>
<feature type="binding site" evidence="8">
    <location>
        <begin position="342"/>
        <end position="349"/>
    </location>
    <ligand>
        <name>ATP</name>
        <dbReference type="ChEBI" id="CHEBI:30616"/>
    </ligand>
</feature>
<dbReference type="Pfam" id="PF22667">
    <property type="entry name" value="Lon_lid"/>
    <property type="match status" value="1"/>
</dbReference>
<evidence type="ECO:0000256" key="2">
    <source>
        <dbReference type="ARBA" id="ARBA00022741"/>
    </source>
</evidence>
<dbReference type="Pfam" id="PF00004">
    <property type="entry name" value="AAA"/>
    <property type="match status" value="1"/>
</dbReference>
<name>A0A7E4UTQ1_PANRE</name>
<evidence type="ECO:0000256" key="1">
    <source>
        <dbReference type="ARBA" id="ARBA00022670"/>
    </source>
</evidence>
<feature type="active site" evidence="7 9">
    <location>
        <position position="725"/>
    </location>
</feature>
<dbReference type="InterPro" id="IPR003593">
    <property type="entry name" value="AAA+_ATPase"/>
</dbReference>
<dbReference type="SUPFAM" id="SSF52540">
    <property type="entry name" value="P-loop containing nucleoside triphosphate hydrolases"/>
    <property type="match status" value="1"/>
</dbReference>
<dbReference type="SUPFAM" id="SSF54211">
    <property type="entry name" value="Ribosomal protein S5 domain 2-like"/>
    <property type="match status" value="1"/>
</dbReference>
<keyword evidence="3 6" id="KW-0378">Hydrolase</keyword>
<dbReference type="Pfam" id="PF02190">
    <property type="entry name" value="LON_substr_bdg"/>
    <property type="match status" value="1"/>
</dbReference>
<dbReference type="PIRSF" id="PIRSF001174">
    <property type="entry name" value="Lon_proteas"/>
    <property type="match status" value="1"/>
</dbReference>
<dbReference type="InterPro" id="IPR027417">
    <property type="entry name" value="P-loop_NTPase"/>
</dbReference>
<keyword evidence="2 6" id="KW-0547">Nucleotide-binding</keyword>
<evidence type="ECO:0000259" key="10">
    <source>
        <dbReference type="PROSITE" id="PS51786"/>
    </source>
</evidence>
<dbReference type="InterPro" id="IPR004815">
    <property type="entry name" value="Lon_bac/euk-typ"/>
</dbReference>
<dbReference type="Gene3D" id="3.40.50.300">
    <property type="entry name" value="P-loop containing nucleotide triphosphate hydrolases"/>
    <property type="match status" value="1"/>
</dbReference>
<keyword evidence="1 6" id="KW-0645">Protease</keyword>
<dbReference type="PANTHER" id="PTHR10046">
    <property type="entry name" value="ATP DEPENDENT LON PROTEASE FAMILY MEMBER"/>
    <property type="match status" value="1"/>
</dbReference>
<dbReference type="Proteomes" id="UP000492821">
    <property type="component" value="Unassembled WGS sequence"/>
</dbReference>
<reference evidence="12" key="2">
    <citation type="submission" date="2020-10" db="UniProtKB">
        <authorList>
            <consortium name="WormBaseParasite"/>
        </authorList>
    </citation>
    <scope>IDENTIFICATION</scope>
</reference>
<evidence type="ECO:0000256" key="6">
    <source>
        <dbReference type="PIRNR" id="PIRNR001174"/>
    </source>
</evidence>
<comment type="similarity">
    <text evidence="6 9">Belongs to the peptidase S16 family.</text>
</comment>
<evidence type="ECO:0000256" key="5">
    <source>
        <dbReference type="ARBA" id="ARBA00022840"/>
    </source>
</evidence>
<evidence type="ECO:0000313" key="12">
    <source>
        <dbReference type="WBParaSite" id="Pan_g12623.t1"/>
    </source>
</evidence>
<dbReference type="CDD" id="cd19500">
    <property type="entry name" value="RecA-like_Lon"/>
    <property type="match status" value="1"/>
</dbReference>
<dbReference type="InterPro" id="IPR003959">
    <property type="entry name" value="ATPase_AAA_core"/>
</dbReference>
<evidence type="ECO:0000313" key="11">
    <source>
        <dbReference type="Proteomes" id="UP000492821"/>
    </source>
</evidence>
<dbReference type="PROSITE" id="PS51786">
    <property type="entry name" value="LON_PROTEOLYTIC"/>
    <property type="match status" value="1"/>
</dbReference>
<dbReference type="GO" id="GO:0016887">
    <property type="term" value="F:ATP hydrolysis activity"/>
    <property type="evidence" value="ECO:0007669"/>
    <property type="project" value="InterPro"/>
</dbReference>